<reference evidence="2 3" key="1">
    <citation type="journal article" date="2023" name="Commun. Biol.">
        <title>Genome analysis of Parmales, the sister group of diatoms, reveals the evolutionary specialization of diatoms from phago-mixotrophs to photoautotrophs.</title>
        <authorList>
            <person name="Ban H."/>
            <person name="Sato S."/>
            <person name="Yoshikawa S."/>
            <person name="Yamada K."/>
            <person name="Nakamura Y."/>
            <person name="Ichinomiya M."/>
            <person name="Sato N."/>
            <person name="Blanc-Mathieu R."/>
            <person name="Endo H."/>
            <person name="Kuwata A."/>
            <person name="Ogata H."/>
        </authorList>
    </citation>
    <scope>NUCLEOTIDE SEQUENCE [LARGE SCALE GENOMIC DNA]</scope>
</reference>
<evidence type="ECO:0000313" key="2">
    <source>
        <dbReference type="EMBL" id="GMI22338.1"/>
    </source>
</evidence>
<evidence type="ECO:0000313" key="3">
    <source>
        <dbReference type="Proteomes" id="UP001165060"/>
    </source>
</evidence>
<dbReference type="Pfam" id="PF13417">
    <property type="entry name" value="GST_N_3"/>
    <property type="match status" value="1"/>
</dbReference>
<name>A0ABQ6M9V2_9STRA</name>
<dbReference type="PANTHER" id="PTHR45288:SF1">
    <property type="entry name" value="THIOREDOXIN FAMILY PROTEIN"/>
    <property type="match status" value="1"/>
</dbReference>
<dbReference type="Proteomes" id="UP001165060">
    <property type="component" value="Unassembled WGS sequence"/>
</dbReference>
<keyword evidence="3" id="KW-1185">Reference proteome</keyword>
<dbReference type="InterPro" id="IPR036249">
    <property type="entry name" value="Thioredoxin-like_sf"/>
</dbReference>
<dbReference type="SUPFAM" id="SSF52833">
    <property type="entry name" value="Thioredoxin-like"/>
    <property type="match status" value="1"/>
</dbReference>
<proteinExistence type="predicted"/>
<dbReference type="PANTHER" id="PTHR45288">
    <property type="entry name" value="THIOREDOXIN FAMILY PROTEIN"/>
    <property type="match status" value="1"/>
</dbReference>
<gene>
    <name evidence="2" type="ORF">TeGR_g14286</name>
</gene>
<comment type="caution">
    <text evidence="2">The sequence shown here is derived from an EMBL/GenBank/DDBJ whole genome shotgun (WGS) entry which is preliminary data.</text>
</comment>
<protein>
    <recommendedName>
        <fullName evidence="1">GST N-terminal domain-containing protein</fullName>
    </recommendedName>
</protein>
<evidence type="ECO:0000259" key="1">
    <source>
        <dbReference type="Pfam" id="PF13417"/>
    </source>
</evidence>
<dbReference type="InterPro" id="IPR004045">
    <property type="entry name" value="Glutathione_S-Trfase_N"/>
</dbReference>
<accession>A0ABQ6M9V2</accession>
<organism evidence="2 3">
    <name type="scientific">Tetraparma gracilis</name>
    <dbReference type="NCBI Taxonomy" id="2962635"/>
    <lineage>
        <taxon>Eukaryota</taxon>
        <taxon>Sar</taxon>
        <taxon>Stramenopiles</taxon>
        <taxon>Ochrophyta</taxon>
        <taxon>Bolidophyceae</taxon>
        <taxon>Parmales</taxon>
        <taxon>Triparmaceae</taxon>
        <taxon>Tetraparma</taxon>
    </lineage>
</organism>
<feature type="domain" description="GST N-terminal" evidence="1">
    <location>
        <begin position="37"/>
        <end position="123"/>
    </location>
</feature>
<sequence>MSLFLRHQLRLAALARLNNGGTQATRSAPAPAPELHLYEYEASPWCRKVRETLCVLGLKSLVLPCPRETLIMEGAFSSLSPHKKKVKDVGGELLFPFLVDVTKGVQLNQSADICKYLWSEYGQEVTERPATDSFLNSGKLPSLVDFALLTAPSGLRPLPSHGLLAAKAKQPKLPLVLEGCEPDPDSKRVRETLCVLQLAYESLPRERAAGAKLLDPNTGAELEGADAIIQHLDDEYRLGGSLPYNSPPPNPNLGDAHRRSWLAAPVELLTKGMKRSGVAV</sequence>
<dbReference type="EMBL" id="BRYB01000080">
    <property type="protein sequence ID" value="GMI22338.1"/>
    <property type="molecule type" value="Genomic_DNA"/>
</dbReference>
<dbReference type="Gene3D" id="3.40.30.10">
    <property type="entry name" value="Glutaredoxin"/>
    <property type="match status" value="1"/>
</dbReference>